<dbReference type="PATRIC" id="fig|1262449.3.peg.225"/>
<reference evidence="4 7" key="1">
    <citation type="journal article" date="2015" name="Genome Announc.">
        <title>Complete Genome Sequence of the Nitrogen-Fixing and Solvent-Producing Clostridium pasteurianum DSM 525.</title>
        <authorList>
            <person name="Poehlein A."/>
            <person name="Grosse-Honebrink A."/>
            <person name="Zhang Y."/>
            <person name="Minton N.P."/>
            <person name="Daniel R."/>
        </authorList>
    </citation>
    <scope>NUCLEOTIDE SEQUENCE [LARGE SCALE GENOMIC DNA]</scope>
    <source>
        <strain evidence="4">DSM 525</strain>
        <strain evidence="7">DSM 525 / ATCC 6013</strain>
    </source>
</reference>
<dbReference type="EMBL" id="CP009268">
    <property type="protein sequence ID" value="AJA50422.1"/>
    <property type="molecule type" value="Genomic_DNA"/>
</dbReference>
<keyword evidence="2 4" id="KW-0560">Oxidoreductase</keyword>
<dbReference type="SUPFAM" id="SSF55447">
    <property type="entry name" value="CO dehydrogenase flavoprotein C-terminal domain-like"/>
    <property type="match status" value="1"/>
</dbReference>
<dbReference type="Proteomes" id="UP000030905">
    <property type="component" value="Chromosome"/>
</dbReference>
<dbReference type="Proteomes" id="UP000028042">
    <property type="component" value="Unassembled WGS sequence"/>
</dbReference>
<dbReference type="GO" id="GO:0071949">
    <property type="term" value="F:FAD binding"/>
    <property type="evidence" value="ECO:0007669"/>
    <property type="project" value="InterPro"/>
</dbReference>
<dbReference type="Gene3D" id="3.30.43.10">
    <property type="entry name" value="Uridine Diphospho-n-acetylenolpyruvylglucosamine Reductase, domain 2"/>
    <property type="match status" value="1"/>
</dbReference>
<dbReference type="AlphaFoldDB" id="A0A0H3IZH6"/>
<dbReference type="KEGG" id="cpat:CLPA_c03340"/>
<dbReference type="SMART" id="SM01092">
    <property type="entry name" value="CO_deh_flav_C"/>
    <property type="match status" value="1"/>
</dbReference>
<dbReference type="Gene3D" id="3.30.465.10">
    <property type="match status" value="1"/>
</dbReference>
<dbReference type="InterPro" id="IPR036683">
    <property type="entry name" value="CO_DH_flav_C_dom_sf"/>
</dbReference>
<dbReference type="RefSeq" id="WP_003440879.1">
    <property type="nucleotide sequence ID" value="NZ_ANZB01000001.1"/>
</dbReference>
<dbReference type="InterPro" id="IPR016166">
    <property type="entry name" value="FAD-bd_PCMH"/>
</dbReference>
<dbReference type="GeneID" id="93072578"/>
<dbReference type="SUPFAM" id="SSF56176">
    <property type="entry name" value="FAD-binding/transporter-associated domain-like"/>
    <property type="match status" value="1"/>
</dbReference>
<evidence type="ECO:0000259" key="3">
    <source>
        <dbReference type="PROSITE" id="PS51387"/>
    </source>
</evidence>
<dbReference type="Pfam" id="PF03450">
    <property type="entry name" value="CO_deh_flav_C"/>
    <property type="match status" value="1"/>
</dbReference>
<dbReference type="GO" id="GO:0043795">
    <property type="term" value="F:glyceraldehyde oxidoreductase activity"/>
    <property type="evidence" value="ECO:0007669"/>
    <property type="project" value="UniProtKB-EC"/>
</dbReference>
<evidence type="ECO:0000256" key="2">
    <source>
        <dbReference type="ARBA" id="ARBA00023002"/>
    </source>
</evidence>
<dbReference type="PROSITE" id="PS51387">
    <property type="entry name" value="FAD_PCMH"/>
    <property type="match status" value="1"/>
</dbReference>
<dbReference type="Pfam" id="PF00941">
    <property type="entry name" value="FAD_binding_5"/>
    <property type="match status" value="1"/>
</dbReference>
<dbReference type="InterPro" id="IPR005107">
    <property type="entry name" value="CO_DH_flav_C"/>
</dbReference>
<reference evidence="5 6" key="3">
    <citation type="journal article" name="Genome Announc.">
        <title>Improved Draft Genome Sequence of Clostridium pasteurianum Strain ATCC 6013 (DSM 525) Using a Hybrid Next-Generation Sequencing Approach.</title>
        <authorList>
            <person name="Pyne M.E."/>
            <person name="Utturkar S."/>
            <person name="Brown S.D."/>
            <person name="Moo-Young M."/>
            <person name="Chung D.A."/>
            <person name="Chou C.P."/>
        </authorList>
    </citation>
    <scope>NUCLEOTIDE SEQUENCE [LARGE SCALE GENOMIC DNA]</scope>
    <source>
        <strain evidence="5 6">ATCC 6013</strain>
    </source>
</reference>
<dbReference type="PANTHER" id="PTHR42659:SF9">
    <property type="entry name" value="XANTHINE DEHYDROGENASE FAD-BINDING SUBUNIT XDHB-RELATED"/>
    <property type="match status" value="1"/>
</dbReference>
<name>A0A0H3IZH6_CLOPA</name>
<organism evidence="4 7">
    <name type="scientific">Clostridium pasteurianum DSM 525 = ATCC 6013</name>
    <dbReference type="NCBI Taxonomy" id="1262449"/>
    <lineage>
        <taxon>Bacteria</taxon>
        <taxon>Bacillati</taxon>
        <taxon>Bacillota</taxon>
        <taxon>Clostridia</taxon>
        <taxon>Eubacteriales</taxon>
        <taxon>Clostridiaceae</taxon>
        <taxon>Clostridium</taxon>
    </lineage>
</organism>
<dbReference type="InterPro" id="IPR002346">
    <property type="entry name" value="Mopterin_DH_FAD-bd"/>
</dbReference>
<reference evidence="5" key="2">
    <citation type="submission" date="2015-10" db="EMBL/GenBank/DDBJ databases">
        <title>Improved Draft Genome Sequence of Clostridium pasteurianum Strain ATCC 6013 (DSM 525) Using a Hybrid Next-Generation Sequencing Approach.</title>
        <authorList>
            <person name="Pyne M.E."/>
            <person name="Utturkar S.M."/>
            <person name="Brown S.D."/>
            <person name="Moo-Young M."/>
            <person name="Chung D.A."/>
            <person name="Chou P.C."/>
        </authorList>
    </citation>
    <scope>NUCLEOTIDE SEQUENCE</scope>
    <source>
        <strain evidence="5">ATCC 6013</strain>
    </source>
</reference>
<dbReference type="PANTHER" id="PTHR42659">
    <property type="entry name" value="XANTHINE DEHYDROGENASE SUBUNIT C-RELATED"/>
    <property type="match status" value="1"/>
</dbReference>
<dbReference type="InterPro" id="IPR036318">
    <property type="entry name" value="FAD-bd_PCMH-like_sf"/>
</dbReference>
<protein>
    <submittedName>
        <fullName evidence="4">Glyceraldehyde dehydrogenase medium chain</fullName>
        <ecNumber evidence="4">1.2.99.8</ecNumber>
    </submittedName>
    <submittedName>
        <fullName evidence="5">Molybdopterin dehydrogenase FAD-binding protein</fullName>
    </submittedName>
</protein>
<evidence type="ECO:0000313" key="4">
    <source>
        <dbReference type="EMBL" id="AJA50422.1"/>
    </source>
</evidence>
<dbReference type="KEGG" id="cpae:CPAST_c03340"/>
<dbReference type="eggNOG" id="COG1319">
    <property type="taxonomic scope" value="Bacteria"/>
</dbReference>
<keyword evidence="7" id="KW-1185">Reference proteome</keyword>
<evidence type="ECO:0000313" key="7">
    <source>
        <dbReference type="Proteomes" id="UP000030905"/>
    </source>
</evidence>
<dbReference type="EC" id="1.2.99.8" evidence="4"/>
<dbReference type="EMBL" id="JPGY02000001">
    <property type="protein sequence ID" value="KRU13566.1"/>
    <property type="molecule type" value="Genomic_DNA"/>
</dbReference>
<feature type="domain" description="FAD-binding PCMH-type" evidence="3">
    <location>
        <begin position="2"/>
        <end position="179"/>
    </location>
</feature>
<dbReference type="InterPro" id="IPR016167">
    <property type="entry name" value="FAD-bd_PCMH_sub1"/>
</dbReference>
<keyword evidence="1" id="KW-0285">Flavoprotein</keyword>
<dbReference type="InterPro" id="IPR016169">
    <property type="entry name" value="FAD-bd_PCMH_sub2"/>
</dbReference>
<accession>A0A0H3IZH6</accession>
<dbReference type="Gene3D" id="3.30.390.50">
    <property type="entry name" value="CO dehydrogenase flavoprotein, C-terminal domain"/>
    <property type="match status" value="1"/>
</dbReference>
<dbReference type="InterPro" id="IPR051312">
    <property type="entry name" value="Diverse_Substr_Oxidored"/>
</dbReference>
<sequence length="287" mass="32283">MVDKSKKEIITYMPENLQEALKILDKDEVIILAGGTDLMVRRKSPSGLIPRFDKNTLFINNIKELKNIYKDDNYLNIGAGCTLSQISNNDIIPDYIKTVISDFASLGIRNAATMVGNICNASPAGDTLPLLYALDAKVLIKSLKKEKLVSIKDFITGPGRHILNKNEMVAEIKLPLEEFNKFYYKKVGTRKATAISKLSFVGIARVKDNIVEDIRIAFGAVAPTVVKSDIIERDIIGKSFKEIDSIKAHIIEEYCKFINPIDDQRSNKKYRKKVSINLLVDFFKHLS</sequence>
<proteinExistence type="predicted"/>
<gene>
    <name evidence="4" type="primary">cutB</name>
    <name evidence="4" type="ORF">CLPA_c03340</name>
    <name evidence="5" type="ORF">CP6013_02814</name>
</gene>
<evidence type="ECO:0000313" key="5">
    <source>
        <dbReference type="EMBL" id="KRU13566.1"/>
    </source>
</evidence>
<evidence type="ECO:0000256" key="1">
    <source>
        <dbReference type="ARBA" id="ARBA00022630"/>
    </source>
</evidence>
<evidence type="ECO:0000313" key="6">
    <source>
        <dbReference type="Proteomes" id="UP000028042"/>
    </source>
</evidence>